<gene>
    <name evidence="1" type="ORF">Tco_1067126</name>
</gene>
<comment type="caution">
    <text evidence="1">The sequence shown here is derived from an EMBL/GenBank/DDBJ whole genome shotgun (WGS) entry which is preliminary data.</text>
</comment>
<organism evidence="1 2">
    <name type="scientific">Tanacetum coccineum</name>
    <dbReference type="NCBI Taxonomy" id="301880"/>
    <lineage>
        <taxon>Eukaryota</taxon>
        <taxon>Viridiplantae</taxon>
        <taxon>Streptophyta</taxon>
        <taxon>Embryophyta</taxon>
        <taxon>Tracheophyta</taxon>
        <taxon>Spermatophyta</taxon>
        <taxon>Magnoliopsida</taxon>
        <taxon>eudicotyledons</taxon>
        <taxon>Gunneridae</taxon>
        <taxon>Pentapetalae</taxon>
        <taxon>asterids</taxon>
        <taxon>campanulids</taxon>
        <taxon>Asterales</taxon>
        <taxon>Asteraceae</taxon>
        <taxon>Asteroideae</taxon>
        <taxon>Anthemideae</taxon>
        <taxon>Anthemidinae</taxon>
        <taxon>Tanacetum</taxon>
    </lineage>
</organism>
<dbReference type="EMBL" id="BQNB010019448">
    <property type="protein sequence ID" value="GJT85409.1"/>
    <property type="molecule type" value="Genomic_DNA"/>
</dbReference>
<dbReference type="Proteomes" id="UP001151760">
    <property type="component" value="Unassembled WGS sequence"/>
</dbReference>
<proteinExistence type="predicted"/>
<keyword evidence="2" id="KW-1185">Reference proteome</keyword>
<sequence>MLELHVATVSIDEAICEVSRCLPYVGMCGYMIRYNLIRTSQMAYFETKVYPADPAHIPKDILKLSEQRVPMLPTVASHSVKSYVPSLLKKSIYAPQLMMMMTCCNDEDCLKKLTLDENKMDG</sequence>
<reference evidence="1" key="2">
    <citation type="submission" date="2022-01" db="EMBL/GenBank/DDBJ databases">
        <authorList>
            <person name="Yamashiro T."/>
            <person name="Shiraishi A."/>
            <person name="Satake H."/>
            <person name="Nakayama K."/>
        </authorList>
    </citation>
    <scope>NUCLEOTIDE SEQUENCE</scope>
</reference>
<evidence type="ECO:0000313" key="2">
    <source>
        <dbReference type="Proteomes" id="UP001151760"/>
    </source>
</evidence>
<evidence type="ECO:0000313" key="1">
    <source>
        <dbReference type="EMBL" id="GJT85409.1"/>
    </source>
</evidence>
<reference evidence="1" key="1">
    <citation type="journal article" date="2022" name="Int. J. Mol. Sci.">
        <title>Draft Genome of Tanacetum Coccineum: Genomic Comparison of Closely Related Tanacetum-Family Plants.</title>
        <authorList>
            <person name="Yamashiro T."/>
            <person name="Shiraishi A."/>
            <person name="Nakayama K."/>
            <person name="Satake H."/>
        </authorList>
    </citation>
    <scope>NUCLEOTIDE SEQUENCE</scope>
</reference>
<name>A0ABQ5HD93_9ASTR</name>
<protein>
    <submittedName>
        <fullName evidence="1">Uncharacterized protein</fullName>
    </submittedName>
</protein>
<accession>A0ABQ5HD93</accession>